<feature type="domain" description="Orn/Lys/Arg decarboxylases family 1 pyridoxal-P attachment site" evidence="6">
    <location>
        <begin position="9"/>
        <end position="304"/>
    </location>
</feature>
<protein>
    <submittedName>
        <fullName evidence="8">Ornithine decarboxylase</fullName>
    </submittedName>
</protein>
<dbReference type="InterPro" id="IPR036633">
    <property type="entry name" value="Prn/Lys/Arg_de-COase_C_sf"/>
</dbReference>
<name>A0A0W7X2F7_9ACTN</name>
<evidence type="ECO:0000256" key="2">
    <source>
        <dbReference type="ARBA" id="ARBA00010671"/>
    </source>
</evidence>
<dbReference type="InterPro" id="IPR015421">
    <property type="entry name" value="PyrdxlP-dep_Trfase_major"/>
</dbReference>
<dbReference type="Gene3D" id="3.40.640.10">
    <property type="entry name" value="Type I PLP-dependent aspartate aminotransferase-like (Major domain)"/>
    <property type="match status" value="1"/>
</dbReference>
<dbReference type="Proteomes" id="UP000054804">
    <property type="component" value="Unassembled WGS sequence"/>
</dbReference>
<dbReference type="Pfam" id="PF03711">
    <property type="entry name" value="OKR_DC_1_C"/>
    <property type="match status" value="1"/>
</dbReference>
<gene>
    <name evidence="8" type="ORF">AT728_24305</name>
</gene>
<dbReference type="AlphaFoldDB" id="A0A0W7X2F7"/>
<comment type="caution">
    <text evidence="8">The sequence shown here is derived from an EMBL/GenBank/DDBJ whole genome shotgun (WGS) entry which is preliminary data.</text>
</comment>
<dbReference type="RefSeq" id="WP_058848869.1">
    <property type="nucleotide sequence ID" value="NZ_LOCL01000035.1"/>
</dbReference>
<dbReference type="STRING" id="1765722.AT728_24305"/>
<reference evidence="8 9" key="1">
    <citation type="submission" date="2015-12" db="EMBL/GenBank/DDBJ databases">
        <title>Draft genome sequence of Streptomyces silvensis ATCC 53525, a producer of novel hormone antagonists.</title>
        <authorList>
            <person name="Johnston C.W."/>
            <person name="Li Y."/>
            <person name="Magarvey N.A."/>
        </authorList>
    </citation>
    <scope>NUCLEOTIDE SEQUENCE [LARGE SCALE GENOMIC DNA]</scope>
    <source>
        <strain evidence="8 9">ATCC 53525</strain>
    </source>
</reference>
<evidence type="ECO:0000259" key="6">
    <source>
        <dbReference type="Pfam" id="PF01276"/>
    </source>
</evidence>
<dbReference type="InterPro" id="IPR015424">
    <property type="entry name" value="PyrdxlP-dep_Trfase"/>
</dbReference>
<proteinExistence type="inferred from homology"/>
<evidence type="ECO:0000313" key="9">
    <source>
        <dbReference type="Proteomes" id="UP000054804"/>
    </source>
</evidence>
<dbReference type="SUPFAM" id="SSF55904">
    <property type="entry name" value="Ornithine decarboxylase C-terminal domain"/>
    <property type="match status" value="1"/>
</dbReference>
<dbReference type="PANTHER" id="PTHR43277">
    <property type="entry name" value="ARGININE DECARBOXYLASE"/>
    <property type="match status" value="1"/>
</dbReference>
<evidence type="ECO:0000256" key="4">
    <source>
        <dbReference type="ARBA" id="ARBA00022898"/>
    </source>
</evidence>
<evidence type="ECO:0000259" key="7">
    <source>
        <dbReference type="Pfam" id="PF03711"/>
    </source>
</evidence>
<comment type="similarity">
    <text evidence="2">Belongs to the Orn/Lys/Arg decarboxylase class-I family.</text>
</comment>
<evidence type="ECO:0000313" key="8">
    <source>
        <dbReference type="EMBL" id="KUF17022.1"/>
    </source>
</evidence>
<organism evidence="8 9">
    <name type="scientific">Streptomyces silvensis</name>
    <dbReference type="NCBI Taxonomy" id="1765722"/>
    <lineage>
        <taxon>Bacteria</taxon>
        <taxon>Bacillati</taxon>
        <taxon>Actinomycetota</taxon>
        <taxon>Actinomycetes</taxon>
        <taxon>Kitasatosporales</taxon>
        <taxon>Streptomycetaceae</taxon>
        <taxon>Streptomyces</taxon>
    </lineage>
</organism>
<keyword evidence="9" id="KW-1185">Reference proteome</keyword>
<keyword evidence="3" id="KW-0210">Decarboxylase</keyword>
<evidence type="ECO:0000256" key="1">
    <source>
        <dbReference type="ARBA" id="ARBA00001933"/>
    </source>
</evidence>
<accession>A0A0W7X2F7</accession>
<dbReference type="InterPro" id="IPR000310">
    <property type="entry name" value="Orn/Lys/Arg_deCO2ase_major_dom"/>
</dbReference>
<dbReference type="InterPro" id="IPR052357">
    <property type="entry name" value="Orn_Lys_Arg_decarboxylase-I"/>
</dbReference>
<dbReference type="Pfam" id="PF01276">
    <property type="entry name" value="OKR_DC_1"/>
    <property type="match status" value="1"/>
</dbReference>
<evidence type="ECO:0000256" key="3">
    <source>
        <dbReference type="ARBA" id="ARBA00022793"/>
    </source>
</evidence>
<keyword evidence="4" id="KW-0663">Pyridoxal phosphate</keyword>
<dbReference type="Gene3D" id="3.90.100.10">
    <property type="entry name" value="Orn/Lys/Arg decarboxylase, C-terminal domain"/>
    <property type="match status" value="1"/>
</dbReference>
<sequence length="497" mass="52623">MSVDHTQAPVLEALAAYREQGQLAFTPPGHKQARGADPRVREVLGDAVFHGDLLASGGLDDRLTGGAVLKRAESLMADAVHASHTFFSTCGSSLSVKAAMLSVAGPHTKLLVGRDAHKAVVSGLVLSGIHPVWVEPSWDAERHLAHPPAAEDFEAAFRAHPDAKGALITSPTPYGSCADLEGVARVCHSRSLPLVVDEAWGAHLPFHPDLPKWAMDAGADVCVTSIHKMGSGLEQGSVFHLQGDLIEPHVLESRADLLGTTSPSVLLYAGLDGWRRQMALHGEQLLGRALDHARGVREAIEAIDGLHVNDRDDFCGPSLADDFDPLPVVIDVTDLGITGYQAADWLREHHAVDAHLADHRRISTQLTHADSEETTGPLLRALTALVRGASGLPEPTRVEVPEPAELRLEQVLSPRDAYFGAVEDVPRAEAAGRVAAEMITPYPPGIPAVLPGERLTARVLDYLRSGVAAGMNLPDAADGSLGTVRVVAEGSGGPFAV</sequence>
<dbReference type="EMBL" id="LOCL01000035">
    <property type="protein sequence ID" value="KUF17022.1"/>
    <property type="molecule type" value="Genomic_DNA"/>
</dbReference>
<keyword evidence="5" id="KW-0456">Lyase</keyword>
<dbReference type="CDD" id="cd00615">
    <property type="entry name" value="Orn_deC_like"/>
    <property type="match status" value="1"/>
</dbReference>
<dbReference type="PANTHER" id="PTHR43277:SF4">
    <property type="entry name" value="ARGININE DECARBOXYLASE"/>
    <property type="match status" value="1"/>
</dbReference>
<dbReference type="InterPro" id="IPR008286">
    <property type="entry name" value="Prn/Lys/Arg_de-COase_C"/>
</dbReference>
<dbReference type="GO" id="GO:0016831">
    <property type="term" value="F:carboxy-lyase activity"/>
    <property type="evidence" value="ECO:0007669"/>
    <property type="project" value="UniProtKB-KW"/>
</dbReference>
<dbReference type="SUPFAM" id="SSF53383">
    <property type="entry name" value="PLP-dependent transferases"/>
    <property type="match status" value="1"/>
</dbReference>
<evidence type="ECO:0000256" key="5">
    <source>
        <dbReference type="ARBA" id="ARBA00023239"/>
    </source>
</evidence>
<comment type="cofactor">
    <cofactor evidence="1">
        <name>pyridoxal 5'-phosphate</name>
        <dbReference type="ChEBI" id="CHEBI:597326"/>
    </cofactor>
</comment>
<feature type="domain" description="Orn/Lys/Arg decarboxylase C-terminal" evidence="7">
    <location>
        <begin position="409"/>
        <end position="474"/>
    </location>
</feature>
<dbReference type="OrthoDB" id="9815233at2"/>